<dbReference type="InterPro" id="IPR002126">
    <property type="entry name" value="Cadherin-like_dom"/>
</dbReference>
<evidence type="ECO:0000256" key="6">
    <source>
        <dbReference type="ARBA" id="ARBA00022837"/>
    </source>
</evidence>
<evidence type="ECO:0000256" key="7">
    <source>
        <dbReference type="ARBA" id="ARBA00022889"/>
    </source>
</evidence>
<accession>A0A812BJY7</accession>
<keyword evidence="4" id="KW-0732">Signal</keyword>
<reference evidence="14" key="1">
    <citation type="submission" date="2021-01" db="EMBL/GenBank/DDBJ databases">
        <authorList>
            <person name="Li R."/>
            <person name="Bekaert M."/>
        </authorList>
    </citation>
    <scope>NUCLEOTIDE SEQUENCE</scope>
    <source>
        <strain evidence="14">Farmed</strain>
    </source>
</reference>
<evidence type="ECO:0000256" key="3">
    <source>
        <dbReference type="ARBA" id="ARBA00022692"/>
    </source>
</evidence>
<evidence type="ECO:0000256" key="1">
    <source>
        <dbReference type="ARBA" id="ARBA00004251"/>
    </source>
</evidence>
<dbReference type="CDD" id="cd11304">
    <property type="entry name" value="Cadherin_repeat"/>
    <property type="match status" value="2"/>
</dbReference>
<dbReference type="InterPro" id="IPR050174">
    <property type="entry name" value="Protocadherin/Cadherin-CA"/>
</dbReference>
<evidence type="ECO:0000256" key="11">
    <source>
        <dbReference type="PROSITE-ProRule" id="PRU00043"/>
    </source>
</evidence>
<evidence type="ECO:0000256" key="8">
    <source>
        <dbReference type="ARBA" id="ARBA00022989"/>
    </source>
</evidence>
<dbReference type="Pfam" id="PF00028">
    <property type="entry name" value="Cadherin"/>
    <property type="match status" value="2"/>
</dbReference>
<dbReference type="PRINTS" id="PR00205">
    <property type="entry name" value="CADHERIN"/>
</dbReference>
<name>A0A812BJY7_ACAPH</name>
<dbReference type="PANTHER" id="PTHR24028:SF146">
    <property type="entry name" value="CADHERIN 96CB, ISOFORM D-RELATED"/>
    <property type="match status" value="1"/>
</dbReference>
<keyword evidence="15" id="KW-1185">Reference proteome</keyword>
<dbReference type="FunFam" id="2.60.40.60:FF:000020">
    <property type="entry name" value="Dachsous cadherin-related 1b"/>
    <property type="match status" value="1"/>
</dbReference>
<keyword evidence="8 12" id="KW-1133">Transmembrane helix</keyword>
<dbReference type="InterPro" id="IPR015919">
    <property type="entry name" value="Cadherin-like_sf"/>
</dbReference>
<sequence length="366" mass="41167">MDINDVQPQFFKETYTFRIYENQQSNFPVGFINATDPDLGSGGQLTYSLLTDNKHFLPFQIRDDGFISTIMSLDHEFKDVYEFQVLVKDKGTPSLNNTVNVVVDIRDENDNAPYFTFPSVNPFTMNILYYPHYTKEITVLKASDSDSRENAFLKYEITSGNDKQLFTINHYTGSLSFTRVVTQQDAGSYGLEFVVKDSGNPVLSAATVLTLSLTVSNKTSEMTNAVHMKTEDKIHLNLAVVIVLVAVSVSVITTAFISICIIRCNERQNALQKEEVNPFHRCVSEQRHLMCPSYHGDSWADVPVAIATDSDKVKDAHLRGARTESHPADDSCDGLKNLPAALNPWTSIEKLRQVSAFVYFTPWTYP</sequence>
<evidence type="ECO:0000256" key="2">
    <source>
        <dbReference type="ARBA" id="ARBA00022475"/>
    </source>
</evidence>
<dbReference type="AlphaFoldDB" id="A0A812BJY7"/>
<dbReference type="PROSITE" id="PS00232">
    <property type="entry name" value="CADHERIN_1"/>
    <property type="match status" value="1"/>
</dbReference>
<evidence type="ECO:0000256" key="10">
    <source>
        <dbReference type="ARBA" id="ARBA00023180"/>
    </source>
</evidence>
<dbReference type="GO" id="GO:0005509">
    <property type="term" value="F:calcium ion binding"/>
    <property type="evidence" value="ECO:0007669"/>
    <property type="project" value="UniProtKB-UniRule"/>
</dbReference>
<keyword evidence="2" id="KW-1003">Cell membrane</keyword>
<evidence type="ECO:0000259" key="13">
    <source>
        <dbReference type="PROSITE" id="PS50268"/>
    </source>
</evidence>
<comment type="subcellular location">
    <subcellularLocation>
        <location evidence="1">Cell membrane</location>
        <topology evidence="1">Single-pass type I membrane protein</topology>
    </subcellularLocation>
</comment>
<dbReference type="SMART" id="SM00112">
    <property type="entry name" value="CA"/>
    <property type="match status" value="2"/>
</dbReference>
<dbReference type="Proteomes" id="UP000597762">
    <property type="component" value="Unassembled WGS sequence"/>
</dbReference>
<keyword evidence="6 11" id="KW-0106">Calcium</keyword>
<gene>
    <name evidence="14" type="ORF">SPHA_18112</name>
</gene>
<feature type="domain" description="Cadherin" evidence="13">
    <location>
        <begin position="137"/>
        <end position="223"/>
    </location>
</feature>
<dbReference type="PANTHER" id="PTHR24028">
    <property type="entry name" value="CADHERIN-87A"/>
    <property type="match status" value="1"/>
</dbReference>
<proteinExistence type="predicted"/>
<evidence type="ECO:0000313" key="15">
    <source>
        <dbReference type="Proteomes" id="UP000597762"/>
    </source>
</evidence>
<organism evidence="14 15">
    <name type="scientific">Acanthosepion pharaonis</name>
    <name type="common">Pharaoh cuttlefish</name>
    <name type="synonym">Sepia pharaonis</name>
    <dbReference type="NCBI Taxonomy" id="158019"/>
    <lineage>
        <taxon>Eukaryota</taxon>
        <taxon>Metazoa</taxon>
        <taxon>Spiralia</taxon>
        <taxon>Lophotrochozoa</taxon>
        <taxon>Mollusca</taxon>
        <taxon>Cephalopoda</taxon>
        <taxon>Coleoidea</taxon>
        <taxon>Decapodiformes</taxon>
        <taxon>Sepiida</taxon>
        <taxon>Sepiina</taxon>
        <taxon>Sepiidae</taxon>
        <taxon>Acanthosepion</taxon>
    </lineage>
</organism>
<evidence type="ECO:0000313" key="14">
    <source>
        <dbReference type="EMBL" id="CAE1231473.1"/>
    </source>
</evidence>
<dbReference type="SUPFAM" id="SSF49313">
    <property type="entry name" value="Cadherin-like"/>
    <property type="match status" value="2"/>
</dbReference>
<dbReference type="EMBL" id="CAHIKZ030000651">
    <property type="protein sequence ID" value="CAE1231473.1"/>
    <property type="molecule type" value="Genomic_DNA"/>
</dbReference>
<keyword evidence="5" id="KW-0677">Repeat</keyword>
<dbReference type="InterPro" id="IPR020894">
    <property type="entry name" value="Cadherin_CS"/>
</dbReference>
<dbReference type="FunFam" id="2.60.40.60:FF:000004">
    <property type="entry name" value="Protocadherin 1 gamma 2"/>
    <property type="match status" value="1"/>
</dbReference>
<dbReference type="Gene3D" id="2.60.40.60">
    <property type="entry name" value="Cadherins"/>
    <property type="match status" value="2"/>
</dbReference>
<dbReference type="PROSITE" id="PS50268">
    <property type="entry name" value="CADHERIN_2"/>
    <property type="match status" value="2"/>
</dbReference>
<feature type="domain" description="Cadherin" evidence="13">
    <location>
        <begin position="11"/>
        <end position="115"/>
    </location>
</feature>
<comment type="caution">
    <text evidence="14">The sequence shown here is derived from an EMBL/GenBank/DDBJ whole genome shotgun (WGS) entry which is preliminary data.</text>
</comment>
<keyword evidence="3 12" id="KW-0812">Transmembrane</keyword>
<dbReference type="OrthoDB" id="6252479at2759"/>
<keyword evidence="9 12" id="KW-0472">Membrane</keyword>
<protein>
    <recommendedName>
        <fullName evidence="13">Cadherin domain-containing protein</fullName>
    </recommendedName>
</protein>
<feature type="transmembrane region" description="Helical" evidence="12">
    <location>
        <begin position="238"/>
        <end position="262"/>
    </location>
</feature>
<evidence type="ECO:0000256" key="9">
    <source>
        <dbReference type="ARBA" id="ARBA00023136"/>
    </source>
</evidence>
<keyword evidence="10" id="KW-0325">Glycoprotein</keyword>
<keyword evidence="7" id="KW-0130">Cell adhesion</keyword>
<dbReference type="GO" id="GO:0005886">
    <property type="term" value="C:plasma membrane"/>
    <property type="evidence" value="ECO:0007669"/>
    <property type="project" value="UniProtKB-SubCell"/>
</dbReference>
<evidence type="ECO:0000256" key="5">
    <source>
        <dbReference type="ARBA" id="ARBA00022737"/>
    </source>
</evidence>
<evidence type="ECO:0000256" key="12">
    <source>
        <dbReference type="SAM" id="Phobius"/>
    </source>
</evidence>
<dbReference type="GO" id="GO:0007156">
    <property type="term" value="P:homophilic cell adhesion via plasma membrane adhesion molecules"/>
    <property type="evidence" value="ECO:0007669"/>
    <property type="project" value="InterPro"/>
</dbReference>
<evidence type="ECO:0000256" key="4">
    <source>
        <dbReference type="ARBA" id="ARBA00022729"/>
    </source>
</evidence>